<dbReference type="GO" id="GO:0000976">
    <property type="term" value="F:transcription cis-regulatory region binding"/>
    <property type="evidence" value="ECO:0007669"/>
    <property type="project" value="TreeGrafter"/>
</dbReference>
<gene>
    <name evidence="6" type="ORF">QE405_001892</name>
</gene>
<dbReference type="InterPro" id="IPR001647">
    <property type="entry name" value="HTH_TetR"/>
</dbReference>
<dbReference type="SUPFAM" id="SSF46689">
    <property type="entry name" value="Homeodomain-like"/>
    <property type="match status" value="1"/>
</dbReference>
<evidence type="ECO:0000256" key="3">
    <source>
        <dbReference type="ARBA" id="ARBA00023163"/>
    </source>
</evidence>
<evidence type="ECO:0000256" key="4">
    <source>
        <dbReference type="PROSITE-ProRule" id="PRU00335"/>
    </source>
</evidence>
<dbReference type="RefSeq" id="WP_307200085.1">
    <property type="nucleotide sequence ID" value="NZ_JAUTAN010000001.1"/>
</dbReference>
<dbReference type="InterPro" id="IPR050109">
    <property type="entry name" value="HTH-type_TetR-like_transc_reg"/>
</dbReference>
<dbReference type="PROSITE" id="PS50977">
    <property type="entry name" value="HTH_TETR_2"/>
    <property type="match status" value="1"/>
</dbReference>
<dbReference type="Proteomes" id="UP001239215">
    <property type="component" value="Unassembled WGS sequence"/>
</dbReference>
<protein>
    <submittedName>
        <fullName evidence="6">AcrR family transcriptional regulator</fullName>
    </submittedName>
</protein>
<feature type="domain" description="HTH tetR-type" evidence="5">
    <location>
        <begin position="11"/>
        <end position="71"/>
    </location>
</feature>
<keyword evidence="2 4" id="KW-0238">DNA-binding</keyword>
<evidence type="ECO:0000313" key="7">
    <source>
        <dbReference type="Proteomes" id="UP001239215"/>
    </source>
</evidence>
<dbReference type="Gene3D" id="1.10.357.10">
    <property type="entry name" value="Tetracycline Repressor, domain 2"/>
    <property type="match status" value="1"/>
</dbReference>
<dbReference type="PANTHER" id="PTHR30055:SF234">
    <property type="entry name" value="HTH-TYPE TRANSCRIPTIONAL REGULATOR BETI"/>
    <property type="match status" value="1"/>
</dbReference>
<name>A0AAJ1U3X2_9ACTN</name>
<dbReference type="PANTHER" id="PTHR30055">
    <property type="entry name" value="HTH-TYPE TRANSCRIPTIONAL REGULATOR RUTR"/>
    <property type="match status" value="1"/>
</dbReference>
<keyword evidence="1" id="KW-0805">Transcription regulation</keyword>
<feature type="DNA-binding region" description="H-T-H motif" evidence="4">
    <location>
        <begin position="34"/>
        <end position="53"/>
    </location>
</feature>
<dbReference type="GO" id="GO:0003700">
    <property type="term" value="F:DNA-binding transcription factor activity"/>
    <property type="evidence" value="ECO:0007669"/>
    <property type="project" value="TreeGrafter"/>
</dbReference>
<evidence type="ECO:0000313" key="6">
    <source>
        <dbReference type="EMBL" id="MDQ1104608.1"/>
    </source>
</evidence>
<comment type="caution">
    <text evidence="6">The sequence shown here is derived from an EMBL/GenBank/DDBJ whole genome shotgun (WGS) entry which is preliminary data.</text>
</comment>
<reference evidence="6" key="1">
    <citation type="submission" date="2023-07" db="EMBL/GenBank/DDBJ databases">
        <title>Functional and genomic diversity of the sorghum phyllosphere microbiome.</title>
        <authorList>
            <person name="Shade A."/>
        </authorList>
    </citation>
    <scope>NUCLEOTIDE SEQUENCE</scope>
    <source>
        <strain evidence="6">SORGH_AS_1067</strain>
    </source>
</reference>
<proteinExistence type="predicted"/>
<evidence type="ECO:0000256" key="1">
    <source>
        <dbReference type="ARBA" id="ARBA00023015"/>
    </source>
</evidence>
<evidence type="ECO:0000259" key="5">
    <source>
        <dbReference type="PROSITE" id="PS50977"/>
    </source>
</evidence>
<accession>A0AAJ1U3X2</accession>
<organism evidence="6 7">
    <name type="scientific">Nocardioides zeae</name>
    <dbReference type="NCBI Taxonomy" id="1457234"/>
    <lineage>
        <taxon>Bacteria</taxon>
        <taxon>Bacillati</taxon>
        <taxon>Actinomycetota</taxon>
        <taxon>Actinomycetes</taxon>
        <taxon>Propionibacteriales</taxon>
        <taxon>Nocardioidaceae</taxon>
        <taxon>Nocardioides</taxon>
    </lineage>
</organism>
<dbReference type="PRINTS" id="PR00455">
    <property type="entry name" value="HTHTETR"/>
</dbReference>
<keyword evidence="3" id="KW-0804">Transcription</keyword>
<dbReference type="AlphaFoldDB" id="A0AAJ1U3X2"/>
<dbReference type="InterPro" id="IPR023772">
    <property type="entry name" value="DNA-bd_HTH_TetR-type_CS"/>
</dbReference>
<sequence length="244" mass="26671">MATSENGRPRPTVRERLQQAAFELFDEQGYDGTTVDAIAERAGVGRTTFFRAFRSKEEVIFPHHDELLEQVRGRLDAASERHSLVAVFEASRLVLKHYLNEGELAQRRYDLTRSVPSLREREIAGMQQYQRAFREYIRTWMGDELRAELMAGSVITAHNVVLRRWLRGLAEDPVAEFDAAMTKVVELFGDRREGLGGGPGGGAGGGAGAGGATVVVVTHAGDDPASVAGAVEAALRSDQAHRAP</sequence>
<dbReference type="EMBL" id="JAUTAN010000001">
    <property type="protein sequence ID" value="MDQ1104608.1"/>
    <property type="molecule type" value="Genomic_DNA"/>
</dbReference>
<dbReference type="Pfam" id="PF00440">
    <property type="entry name" value="TetR_N"/>
    <property type="match status" value="1"/>
</dbReference>
<dbReference type="PROSITE" id="PS01081">
    <property type="entry name" value="HTH_TETR_1"/>
    <property type="match status" value="1"/>
</dbReference>
<dbReference type="InterPro" id="IPR009057">
    <property type="entry name" value="Homeodomain-like_sf"/>
</dbReference>
<evidence type="ECO:0000256" key="2">
    <source>
        <dbReference type="ARBA" id="ARBA00023125"/>
    </source>
</evidence>